<feature type="region of interest" description="Disordered" evidence="1">
    <location>
        <begin position="1"/>
        <end position="21"/>
    </location>
</feature>
<keyword evidence="3" id="KW-1185">Reference proteome</keyword>
<organism evidence="2 3">
    <name type="scientific">Clathrospora elynae</name>
    <dbReference type="NCBI Taxonomy" id="706981"/>
    <lineage>
        <taxon>Eukaryota</taxon>
        <taxon>Fungi</taxon>
        <taxon>Dikarya</taxon>
        <taxon>Ascomycota</taxon>
        <taxon>Pezizomycotina</taxon>
        <taxon>Dothideomycetes</taxon>
        <taxon>Pleosporomycetidae</taxon>
        <taxon>Pleosporales</taxon>
        <taxon>Diademaceae</taxon>
        <taxon>Clathrospora</taxon>
    </lineage>
</organism>
<evidence type="ECO:0000313" key="3">
    <source>
        <dbReference type="Proteomes" id="UP000800038"/>
    </source>
</evidence>
<proteinExistence type="predicted"/>
<gene>
    <name evidence="2" type="ORF">EJ02DRAFT_9418</name>
</gene>
<dbReference type="EMBL" id="ML975997">
    <property type="protein sequence ID" value="KAF1947963.1"/>
    <property type="molecule type" value="Genomic_DNA"/>
</dbReference>
<name>A0A6A5T5R9_9PLEO</name>
<reference evidence="2" key="1">
    <citation type="journal article" date="2020" name="Stud. Mycol.">
        <title>101 Dothideomycetes genomes: a test case for predicting lifestyles and emergence of pathogens.</title>
        <authorList>
            <person name="Haridas S."/>
            <person name="Albert R."/>
            <person name="Binder M."/>
            <person name="Bloem J."/>
            <person name="Labutti K."/>
            <person name="Salamov A."/>
            <person name="Andreopoulos B."/>
            <person name="Baker S."/>
            <person name="Barry K."/>
            <person name="Bills G."/>
            <person name="Bluhm B."/>
            <person name="Cannon C."/>
            <person name="Castanera R."/>
            <person name="Culley D."/>
            <person name="Daum C."/>
            <person name="Ezra D."/>
            <person name="Gonzalez J."/>
            <person name="Henrissat B."/>
            <person name="Kuo A."/>
            <person name="Liang C."/>
            <person name="Lipzen A."/>
            <person name="Lutzoni F."/>
            <person name="Magnuson J."/>
            <person name="Mondo S."/>
            <person name="Nolan M."/>
            <person name="Ohm R."/>
            <person name="Pangilinan J."/>
            <person name="Park H.-J."/>
            <person name="Ramirez L."/>
            <person name="Alfaro M."/>
            <person name="Sun H."/>
            <person name="Tritt A."/>
            <person name="Yoshinaga Y."/>
            <person name="Zwiers L.-H."/>
            <person name="Turgeon B."/>
            <person name="Goodwin S."/>
            <person name="Spatafora J."/>
            <person name="Crous P."/>
            <person name="Grigoriev I."/>
        </authorList>
    </citation>
    <scope>NUCLEOTIDE SEQUENCE</scope>
    <source>
        <strain evidence="2">CBS 161.51</strain>
    </source>
</reference>
<evidence type="ECO:0000313" key="2">
    <source>
        <dbReference type="EMBL" id="KAF1947963.1"/>
    </source>
</evidence>
<sequence>MCLGDRRPSGIDISRGQDSGQPWGIIGYHGAPCLTYIPRVQTYLGGGTQTAMGHQVPWLTSIGNNVAAGVSAASRDDSLIE</sequence>
<evidence type="ECO:0000256" key="1">
    <source>
        <dbReference type="SAM" id="MobiDB-lite"/>
    </source>
</evidence>
<accession>A0A6A5T5R9</accession>
<protein>
    <submittedName>
        <fullName evidence="2">Uncharacterized protein</fullName>
    </submittedName>
</protein>
<dbReference type="AlphaFoldDB" id="A0A6A5T5R9"/>
<dbReference type="Proteomes" id="UP000800038">
    <property type="component" value="Unassembled WGS sequence"/>
</dbReference>